<evidence type="ECO:0000256" key="1">
    <source>
        <dbReference type="ARBA" id="ARBA00010363"/>
    </source>
</evidence>
<evidence type="ECO:0000313" key="4">
    <source>
        <dbReference type="Proteomes" id="UP000515154"/>
    </source>
</evidence>
<dbReference type="InterPro" id="IPR029068">
    <property type="entry name" value="Glyas_Bleomycin-R_OHBP_Dase"/>
</dbReference>
<accession>A0A6P7T3H5</accession>
<dbReference type="CDD" id="cd07253">
    <property type="entry name" value="GLOD5"/>
    <property type="match status" value="1"/>
</dbReference>
<dbReference type="PANTHER" id="PTHR21366:SF14">
    <property type="entry name" value="GLYOXALASE DOMAIN-CONTAINING PROTEIN 5"/>
    <property type="match status" value="1"/>
</dbReference>
<comment type="similarity">
    <text evidence="1">Belongs to the glyoxalase I family.</text>
</comment>
<feature type="domain" description="VOC" evidence="3">
    <location>
        <begin position="33"/>
        <end position="154"/>
    </location>
</feature>
<evidence type="ECO:0000259" key="3">
    <source>
        <dbReference type="PROSITE" id="PS51819"/>
    </source>
</evidence>
<dbReference type="Gene3D" id="3.10.180.10">
    <property type="entry name" value="2,3-Dihydroxybiphenyl 1,2-Dioxygenase, domain 1"/>
    <property type="match status" value="1"/>
</dbReference>
<dbReference type="AlphaFoldDB" id="A0A6P7T3H5"/>
<dbReference type="InterPro" id="IPR050383">
    <property type="entry name" value="GlyoxalaseI/FosfomycinResist"/>
</dbReference>
<reference evidence="5" key="1">
    <citation type="submission" date="2025-08" db="UniProtKB">
        <authorList>
            <consortium name="RefSeq"/>
        </authorList>
    </citation>
    <scope>IDENTIFICATION</scope>
</reference>
<dbReference type="Proteomes" id="UP000515154">
    <property type="component" value="Linkage group LG14"/>
</dbReference>
<gene>
    <name evidence="5" type="primary">LOC115219268</name>
</gene>
<dbReference type="PANTHER" id="PTHR21366">
    <property type="entry name" value="GLYOXALASE FAMILY PROTEIN"/>
    <property type="match status" value="1"/>
</dbReference>
<proteinExistence type="inferred from homology"/>
<evidence type="ECO:0000313" key="5">
    <source>
        <dbReference type="RefSeq" id="XP_029645284.1"/>
    </source>
</evidence>
<sequence>MYRNMAPKFLMAVRSIRPYLVSSKMSTGFKVDRLDHFVITVKDIEQTVNFYTKVLGMDLVSFKGGTRKALKFGNQKINLHEHGREFEPKASEPMPGSADVCFITQTHVTDVIYHLKACNVPVVEGPVERTGAEGPIQSVYVRDPDDNLIEISNYLPGE</sequence>
<evidence type="ECO:0000256" key="2">
    <source>
        <dbReference type="ARBA" id="ARBA00040140"/>
    </source>
</evidence>
<dbReference type="SUPFAM" id="SSF54593">
    <property type="entry name" value="Glyoxalase/Bleomycin resistance protein/Dihydroxybiphenyl dioxygenase"/>
    <property type="match status" value="1"/>
</dbReference>
<name>A0A6P7T3H5_9MOLL</name>
<protein>
    <recommendedName>
        <fullName evidence="2">Glyoxalase domain-containing protein 5</fullName>
    </recommendedName>
</protein>
<dbReference type="InterPro" id="IPR004360">
    <property type="entry name" value="Glyas_Fos-R_dOase_dom"/>
</dbReference>
<dbReference type="RefSeq" id="XP_029645284.1">
    <property type="nucleotide sequence ID" value="XM_029789424.2"/>
</dbReference>
<dbReference type="Pfam" id="PF00903">
    <property type="entry name" value="Glyoxalase"/>
    <property type="match status" value="1"/>
</dbReference>
<dbReference type="KEGG" id="osn:115219268"/>
<keyword evidence="4" id="KW-1185">Reference proteome</keyword>
<organism evidence="4 5">
    <name type="scientific">Octopus sinensis</name>
    <name type="common">East Asian common octopus</name>
    <dbReference type="NCBI Taxonomy" id="2607531"/>
    <lineage>
        <taxon>Eukaryota</taxon>
        <taxon>Metazoa</taxon>
        <taxon>Spiralia</taxon>
        <taxon>Lophotrochozoa</taxon>
        <taxon>Mollusca</taxon>
        <taxon>Cephalopoda</taxon>
        <taxon>Coleoidea</taxon>
        <taxon>Octopodiformes</taxon>
        <taxon>Octopoda</taxon>
        <taxon>Incirrata</taxon>
        <taxon>Octopodidae</taxon>
        <taxon>Octopus</taxon>
    </lineage>
</organism>
<dbReference type="InterPro" id="IPR037523">
    <property type="entry name" value="VOC_core"/>
</dbReference>
<dbReference type="PROSITE" id="PS51819">
    <property type="entry name" value="VOC"/>
    <property type="match status" value="1"/>
</dbReference>